<keyword evidence="8" id="KW-1185">Reference proteome</keyword>
<evidence type="ECO:0000256" key="2">
    <source>
        <dbReference type="ARBA" id="ARBA00022692"/>
    </source>
</evidence>
<sequence length="132" mass="14081">MQPTPDVAVTRRRPFTLGWSGLAVLLVGAVLAFVVRGDVVVPGYALMAVGVVLLAAGLAVRRRASALDGDRTSTGRIVAMIAAAVYIISPLDIVPDVLLPVGVIDDATAFTWLVFALGQEFARRRRRRLSRG</sequence>
<evidence type="ECO:0000256" key="5">
    <source>
        <dbReference type="SAM" id="Phobius"/>
    </source>
</evidence>
<dbReference type="Proteomes" id="UP000539313">
    <property type="component" value="Unassembled WGS sequence"/>
</dbReference>
<proteinExistence type="predicted"/>
<feature type="domain" description="DUF1232" evidence="6">
    <location>
        <begin position="77"/>
        <end position="112"/>
    </location>
</feature>
<dbReference type="EMBL" id="JACJII010000001">
    <property type="protein sequence ID" value="MBA9005472.1"/>
    <property type="molecule type" value="Genomic_DNA"/>
</dbReference>
<keyword evidence="2 5" id="KW-0812">Transmembrane</keyword>
<evidence type="ECO:0000313" key="7">
    <source>
        <dbReference type="EMBL" id="MBA9005472.1"/>
    </source>
</evidence>
<reference evidence="7 8" key="1">
    <citation type="submission" date="2020-08" db="EMBL/GenBank/DDBJ databases">
        <title>Sequencing the genomes of 1000 actinobacteria strains.</title>
        <authorList>
            <person name="Klenk H.-P."/>
        </authorList>
    </citation>
    <scope>NUCLEOTIDE SEQUENCE [LARGE SCALE GENOMIC DNA]</scope>
    <source>
        <strain evidence="7 8">DSM 45823</strain>
    </source>
</reference>
<evidence type="ECO:0000256" key="4">
    <source>
        <dbReference type="ARBA" id="ARBA00023136"/>
    </source>
</evidence>
<protein>
    <submittedName>
        <fullName evidence="7">Putative membrane protein</fullName>
    </submittedName>
</protein>
<feature type="transmembrane region" description="Helical" evidence="5">
    <location>
        <begin position="73"/>
        <end position="91"/>
    </location>
</feature>
<accession>A0A7W3N0V2</accession>
<evidence type="ECO:0000256" key="3">
    <source>
        <dbReference type="ARBA" id="ARBA00022989"/>
    </source>
</evidence>
<dbReference type="AlphaFoldDB" id="A0A7W3N0V2"/>
<comment type="subcellular location">
    <subcellularLocation>
        <location evidence="1">Endomembrane system</location>
        <topology evidence="1">Multi-pass membrane protein</topology>
    </subcellularLocation>
</comment>
<evidence type="ECO:0000313" key="8">
    <source>
        <dbReference type="Proteomes" id="UP000539313"/>
    </source>
</evidence>
<name>A0A7W3N0V2_9ACTN</name>
<feature type="transmembrane region" description="Helical" evidence="5">
    <location>
        <begin position="97"/>
        <end position="118"/>
    </location>
</feature>
<dbReference type="Pfam" id="PF06803">
    <property type="entry name" value="DUF1232"/>
    <property type="match status" value="1"/>
</dbReference>
<organism evidence="7 8">
    <name type="scientific">Thermomonospora cellulosilytica</name>
    <dbReference type="NCBI Taxonomy" id="1411118"/>
    <lineage>
        <taxon>Bacteria</taxon>
        <taxon>Bacillati</taxon>
        <taxon>Actinomycetota</taxon>
        <taxon>Actinomycetes</taxon>
        <taxon>Streptosporangiales</taxon>
        <taxon>Thermomonosporaceae</taxon>
        <taxon>Thermomonospora</taxon>
    </lineage>
</organism>
<evidence type="ECO:0000256" key="1">
    <source>
        <dbReference type="ARBA" id="ARBA00004127"/>
    </source>
</evidence>
<dbReference type="GO" id="GO:0012505">
    <property type="term" value="C:endomembrane system"/>
    <property type="evidence" value="ECO:0007669"/>
    <property type="project" value="UniProtKB-SubCell"/>
</dbReference>
<dbReference type="RefSeq" id="WP_233358683.1">
    <property type="nucleotide sequence ID" value="NZ_JACJII010000001.1"/>
</dbReference>
<gene>
    <name evidence="7" type="ORF">HNR21_004354</name>
</gene>
<feature type="transmembrane region" description="Helical" evidence="5">
    <location>
        <begin position="41"/>
        <end position="61"/>
    </location>
</feature>
<keyword evidence="4 5" id="KW-0472">Membrane</keyword>
<evidence type="ECO:0000259" key="6">
    <source>
        <dbReference type="Pfam" id="PF06803"/>
    </source>
</evidence>
<comment type="caution">
    <text evidence="7">The sequence shown here is derived from an EMBL/GenBank/DDBJ whole genome shotgun (WGS) entry which is preliminary data.</text>
</comment>
<feature type="transmembrane region" description="Helical" evidence="5">
    <location>
        <begin position="15"/>
        <end position="35"/>
    </location>
</feature>
<dbReference type="InterPro" id="IPR010652">
    <property type="entry name" value="DUF1232"/>
</dbReference>
<keyword evidence="3 5" id="KW-1133">Transmembrane helix</keyword>